<dbReference type="PANTHER" id="PTHR30329">
    <property type="entry name" value="STATOR ELEMENT OF FLAGELLAR MOTOR COMPLEX"/>
    <property type="match status" value="1"/>
</dbReference>
<feature type="domain" description="OmpA-like" evidence="6">
    <location>
        <begin position="254"/>
        <end position="367"/>
    </location>
</feature>
<evidence type="ECO:0000256" key="3">
    <source>
        <dbReference type="PROSITE-ProRule" id="PRU00473"/>
    </source>
</evidence>
<evidence type="ECO:0000256" key="5">
    <source>
        <dbReference type="SAM" id="SignalP"/>
    </source>
</evidence>
<dbReference type="InterPro" id="IPR006664">
    <property type="entry name" value="OMP_bac"/>
</dbReference>
<dbReference type="Pfam" id="PF00691">
    <property type="entry name" value="OmpA"/>
    <property type="match status" value="1"/>
</dbReference>
<protein>
    <submittedName>
        <fullName evidence="7">OmpA family protein</fullName>
    </submittedName>
</protein>
<dbReference type="RefSeq" id="WP_243540739.1">
    <property type="nucleotide sequence ID" value="NZ_CP093442.1"/>
</dbReference>
<gene>
    <name evidence="7" type="ORF">MNR06_08130</name>
</gene>
<sequence>MKKILLISLLFIGAHSWANQETEGASTMEFTREEAARAPRGLLPFLTLGGGYTGGDVLSDVESSPVSFKLLGSYYLEHQVFDVGYGVNNQQFIKSEGTNLETATSGGVLELAARYKWDNRWQAGLVANHMFEQGRQLAAEQGDAQFVGLQALREFNITQAWLARVGARAMTLTNNTGDAVNMYLVDLQLGWNPQAYQTSVRQSAENPVQRDPQAAMDVEEEPTSVQMTDTGLRTKIEPARPVAVAQPEWALRDISMSNLVAGDAIMFEPSKTELAEEDEERLVQVAEALKENPDLVERIEVRGFADSSGDQETNQMLSRQRAEQVRTILQQNGLTEIDVVAVGRGSEEATGNLDQDRRAELIFMGVKDEKALRDALSTVE</sequence>
<dbReference type="EMBL" id="CP093442">
    <property type="protein sequence ID" value="UOF02920.1"/>
    <property type="molecule type" value="Genomic_DNA"/>
</dbReference>
<evidence type="ECO:0000256" key="4">
    <source>
        <dbReference type="SAM" id="MobiDB-lite"/>
    </source>
</evidence>
<keyword evidence="2 3" id="KW-0472">Membrane</keyword>
<reference evidence="7" key="1">
    <citation type="submission" date="2022-03" db="EMBL/GenBank/DDBJ databases">
        <title>Genome Identification and Characterization of new species Bdellovibrio reynosense LBG001 sp. nov. from a Mexico soil sample.</title>
        <authorList>
            <person name="Camilli A."/>
            <person name="Ajao Y."/>
            <person name="Guo X."/>
        </authorList>
    </citation>
    <scope>NUCLEOTIDE SEQUENCE</scope>
    <source>
        <strain evidence="7">LBG001</strain>
    </source>
</reference>
<comment type="subcellular location">
    <subcellularLocation>
        <location evidence="1">Cell outer membrane</location>
    </subcellularLocation>
</comment>
<accession>A0ABY4CKZ7</accession>
<evidence type="ECO:0000313" key="8">
    <source>
        <dbReference type="Proteomes" id="UP000830116"/>
    </source>
</evidence>
<keyword evidence="8" id="KW-1185">Reference proteome</keyword>
<dbReference type="CDD" id="cd07185">
    <property type="entry name" value="OmpA_C-like"/>
    <property type="match status" value="1"/>
</dbReference>
<evidence type="ECO:0000256" key="1">
    <source>
        <dbReference type="ARBA" id="ARBA00004442"/>
    </source>
</evidence>
<keyword evidence="5" id="KW-0732">Signal</keyword>
<evidence type="ECO:0000259" key="6">
    <source>
        <dbReference type="PROSITE" id="PS51123"/>
    </source>
</evidence>
<feature type="region of interest" description="Disordered" evidence="4">
    <location>
        <begin position="202"/>
        <end position="227"/>
    </location>
</feature>
<feature type="signal peptide" evidence="5">
    <location>
        <begin position="1"/>
        <end position="18"/>
    </location>
</feature>
<feature type="chain" id="PRO_5046643001" evidence="5">
    <location>
        <begin position="19"/>
        <end position="380"/>
    </location>
</feature>
<evidence type="ECO:0000256" key="2">
    <source>
        <dbReference type="ARBA" id="ARBA00023136"/>
    </source>
</evidence>
<dbReference type="InterPro" id="IPR050330">
    <property type="entry name" value="Bact_OuterMem_StrucFunc"/>
</dbReference>
<dbReference type="InterPro" id="IPR036737">
    <property type="entry name" value="OmpA-like_sf"/>
</dbReference>
<dbReference type="Gene3D" id="3.30.1330.60">
    <property type="entry name" value="OmpA-like domain"/>
    <property type="match status" value="1"/>
</dbReference>
<organism evidence="7 8">
    <name type="scientific">Bdellovibrio reynosensis</name>
    <dbReference type="NCBI Taxonomy" id="2835041"/>
    <lineage>
        <taxon>Bacteria</taxon>
        <taxon>Pseudomonadati</taxon>
        <taxon>Bdellovibrionota</taxon>
        <taxon>Bdellovibrionia</taxon>
        <taxon>Bdellovibrionales</taxon>
        <taxon>Pseudobdellovibrionaceae</taxon>
        <taxon>Bdellovibrio</taxon>
    </lineage>
</organism>
<evidence type="ECO:0000313" key="7">
    <source>
        <dbReference type="EMBL" id="UOF02920.1"/>
    </source>
</evidence>
<proteinExistence type="predicted"/>
<dbReference type="Proteomes" id="UP000830116">
    <property type="component" value="Chromosome"/>
</dbReference>
<dbReference type="InterPro" id="IPR006665">
    <property type="entry name" value="OmpA-like"/>
</dbReference>
<name>A0ABY4CKZ7_9BACT</name>
<dbReference type="PRINTS" id="PR01021">
    <property type="entry name" value="OMPADOMAIN"/>
</dbReference>
<dbReference type="PROSITE" id="PS51123">
    <property type="entry name" value="OMPA_2"/>
    <property type="match status" value="1"/>
</dbReference>
<dbReference type="SUPFAM" id="SSF103088">
    <property type="entry name" value="OmpA-like"/>
    <property type="match status" value="1"/>
</dbReference>
<dbReference type="PANTHER" id="PTHR30329:SF20">
    <property type="entry name" value="EXPORTED PROTEIN"/>
    <property type="match status" value="1"/>
</dbReference>